<reference evidence="3" key="2">
    <citation type="journal article" date="2017" name="J. Anim. Genet.">
        <title>Multiple reference genome sequences of hot pepper reveal the massive evolution of plant disease resistance genes by retroduplication.</title>
        <authorList>
            <person name="Kim S."/>
            <person name="Park J."/>
            <person name="Yeom S.-I."/>
            <person name="Kim Y.-M."/>
            <person name="Seo E."/>
            <person name="Kim K.-T."/>
            <person name="Kim M.-S."/>
            <person name="Lee J.M."/>
            <person name="Cheong K."/>
            <person name="Shin H.-S."/>
            <person name="Kim S.-B."/>
            <person name="Han K."/>
            <person name="Lee J."/>
            <person name="Park M."/>
            <person name="Lee H.-A."/>
            <person name="Lee H.-Y."/>
            <person name="Lee Y."/>
            <person name="Oh S."/>
            <person name="Lee J.H."/>
            <person name="Choi E."/>
            <person name="Choi E."/>
            <person name="Lee S.E."/>
            <person name="Jeon J."/>
            <person name="Kim H."/>
            <person name="Choi G."/>
            <person name="Song H."/>
            <person name="Lee J."/>
            <person name="Lee S.-C."/>
            <person name="Kwon J.-K."/>
            <person name="Lee H.-Y."/>
            <person name="Koo N."/>
            <person name="Hong Y."/>
            <person name="Kim R.W."/>
            <person name="Kang W.-H."/>
            <person name="Huh J.H."/>
            <person name="Kang B.-C."/>
            <person name="Yang T.-J."/>
            <person name="Lee Y.-H."/>
            <person name="Bennetzen J.L."/>
            <person name="Choi D."/>
        </authorList>
    </citation>
    <scope>NUCLEOTIDE SEQUENCE [LARGE SCALE GENOMIC DNA]</scope>
    <source>
        <strain evidence="3">cv. PBC81</strain>
    </source>
</reference>
<feature type="region of interest" description="Disordered" evidence="1">
    <location>
        <begin position="1"/>
        <end position="20"/>
    </location>
</feature>
<evidence type="ECO:0000256" key="1">
    <source>
        <dbReference type="SAM" id="MobiDB-lite"/>
    </source>
</evidence>
<evidence type="ECO:0000313" key="2">
    <source>
        <dbReference type="EMBL" id="PHT52753.1"/>
    </source>
</evidence>
<name>A0A2G2X5L8_CAPBA</name>
<evidence type="ECO:0000313" key="3">
    <source>
        <dbReference type="Proteomes" id="UP000224567"/>
    </source>
</evidence>
<comment type="caution">
    <text evidence="2">The sequence shown here is derived from an EMBL/GenBank/DDBJ whole genome shotgun (WGS) entry which is preliminary data.</text>
</comment>
<dbReference type="Proteomes" id="UP000224567">
    <property type="component" value="Unassembled WGS sequence"/>
</dbReference>
<protein>
    <submittedName>
        <fullName evidence="2">Uncharacterized protein</fullName>
    </submittedName>
</protein>
<organism evidence="2 3">
    <name type="scientific">Capsicum baccatum</name>
    <name type="common">Peruvian pepper</name>
    <dbReference type="NCBI Taxonomy" id="33114"/>
    <lineage>
        <taxon>Eukaryota</taxon>
        <taxon>Viridiplantae</taxon>
        <taxon>Streptophyta</taxon>
        <taxon>Embryophyta</taxon>
        <taxon>Tracheophyta</taxon>
        <taxon>Spermatophyta</taxon>
        <taxon>Magnoliopsida</taxon>
        <taxon>eudicotyledons</taxon>
        <taxon>Gunneridae</taxon>
        <taxon>Pentapetalae</taxon>
        <taxon>asterids</taxon>
        <taxon>lamiids</taxon>
        <taxon>Solanales</taxon>
        <taxon>Solanaceae</taxon>
        <taxon>Solanoideae</taxon>
        <taxon>Capsiceae</taxon>
        <taxon>Capsicum</taxon>
    </lineage>
</organism>
<dbReference type="AlphaFoldDB" id="A0A2G2X5L8"/>
<reference evidence="2 3" key="1">
    <citation type="journal article" date="2017" name="Genome Biol.">
        <title>New reference genome sequences of hot pepper reveal the massive evolution of plant disease-resistance genes by retroduplication.</title>
        <authorList>
            <person name="Kim S."/>
            <person name="Park J."/>
            <person name="Yeom S.I."/>
            <person name="Kim Y.M."/>
            <person name="Seo E."/>
            <person name="Kim K.T."/>
            <person name="Kim M.S."/>
            <person name="Lee J.M."/>
            <person name="Cheong K."/>
            <person name="Shin H.S."/>
            <person name="Kim S.B."/>
            <person name="Han K."/>
            <person name="Lee J."/>
            <person name="Park M."/>
            <person name="Lee H.A."/>
            <person name="Lee H.Y."/>
            <person name="Lee Y."/>
            <person name="Oh S."/>
            <person name="Lee J.H."/>
            <person name="Choi E."/>
            <person name="Choi E."/>
            <person name="Lee S.E."/>
            <person name="Jeon J."/>
            <person name="Kim H."/>
            <person name="Choi G."/>
            <person name="Song H."/>
            <person name="Lee J."/>
            <person name="Lee S.C."/>
            <person name="Kwon J.K."/>
            <person name="Lee H.Y."/>
            <person name="Koo N."/>
            <person name="Hong Y."/>
            <person name="Kim R.W."/>
            <person name="Kang W.H."/>
            <person name="Huh J.H."/>
            <person name="Kang B.C."/>
            <person name="Yang T.J."/>
            <person name="Lee Y.H."/>
            <person name="Bennetzen J.L."/>
            <person name="Choi D."/>
        </authorList>
    </citation>
    <scope>NUCLEOTIDE SEQUENCE [LARGE SCALE GENOMIC DNA]</scope>
    <source>
        <strain evidence="3">cv. PBC81</strain>
    </source>
</reference>
<dbReference type="OrthoDB" id="2020529at2759"/>
<sequence length="75" mass="8775">MQIVDLKEKKKETPDDEAKSRKLIHAITSSTSNDNILTRQSISDIFDEDFEELRTNQPTHTESDVNYDLYLKRCD</sequence>
<keyword evidence="3" id="KW-1185">Reference proteome</keyword>
<proteinExistence type="predicted"/>
<dbReference type="EMBL" id="MLFT02000003">
    <property type="protein sequence ID" value="PHT52753.1"/>
    <property type="molecule type" value="Genomic_DNA"/>
</dbReference>
<accession>A0A2G2X5L8</accession>
<gene>
    <name evidence="2" type="ORF">CQW23_07215</name>
</gene>